<dbReference type="EMBL" id="PGEZ01000001">
    <property type="protein sequence ID" value="PJJ56342.1"/>
    <property type="molecule type" value="Genomic_DNA"/>
</dbReference>
<dbReference type="Pfam" id="PF01796">
    <property type="entry name" value="OB_ChsH2_C"/>
    <property type="match status" value="1"/>
</dbReference>
<dbReference type="PANTHER" id="PTHR34075">
    <property type="entry name" value="BLR3430 PROTEIN"/>
    <property type="match status" value="1"/>
</dbReference>
<dbReference type="SUPFAM" id="SSF50249">
    <property type="entry name" value="Nucleic acid-binding proteins"/>
    <property type="match status" value="1"/>
</dbReference>
<sequence>MTASVVPPPDETTAPWWDATRRGVLLVQTCDCGHRQHPPRALCTGCGRTDRLGWTESDGRGVVDTFTVVHRAPRADLDVPYVVARVRLDGGVVLLTRLEGRDDPESWRIGDPVALAWADLPDGRALPVAVPAPAREAGPREGSPWT</sequence>
<organism evidence="3 4">
    <name type="scientific">Mumia flava</name>
    <dbReference type="NCBI Taxonomy" id="1348852"/>
    <lineage>
        <taxon>Bacteria</taxon>
        <taxon>Bacillati</taxon>
        <taxon>Actinomycetota</taxon>
        <taxon>Actinomycetes</taxon>
        <taxon>Propionibacteriales</taxon>
        <taxon>Nocardioidaceae</taxon>
        <taxon>Mumia</taxon>
    </lineage>
</organism>
<dbReference type="InterPro" id="IPR012340">
    <property type="entry name" value="NA-bd_OB-fold"/>
</dbReference>
<evidence type="ECO:0008006" key="5">
    <source>
        <dbReference type="Google" id="ProtNLM"/>
    </source>
</evidence>
<dbReference type="InterPro" id="IPR022002">
    <property type="entry name" value="ChsH2_Znr"/>
</dbReference>
<feature type="domain" description="ChsH2 C-terminal OB-fold" evidence="1">
    <location>
        <begin position="54"/>
        <end position="117"/>
    </location>
</feature>
<dbReference type="PANTHER" id="PTHR34075:SF5">
    <property type="entry name" value="BLR3430 PROTEIN"/>
    <property type="match status" value="1"/>
</dbReference>
<reference evidence="3 4" key="1">
    <citation type="submission" date="2017-11" db="EMBL/GenBank/DDBJ databases">
        <title>Genomic Encyclopedia of Archaeal and Bacterial Type Strains, Phase II (KMG-II): From Individual Species to Whole Genera.</title>
        <authorList>
            <person name="Goeker M."/>
        </authorList>
    </citation>
    <scope>NUCLEOTIDE SEQUENCE [LARGE SCALE GENOMIC DNA]</scope>
    <source>
        <strain evidence="3 4">DSM 27763</strain>
    </source>
</reference>
<feature type="domain" description="ChsH2 rubredoxin-like zinc ribbon" evidence="2">
    <location>
        <begin position="17"/>
        <end position="49"/>
    </location>
</feature>
<keyword evidence="4" id="KW-1185">Reference proteome</keyword>
<dbReference type="Proteomes" id="UP000230842">
    <property type="component" value="Unassembled WGS sequence"/>
</dbReference>
<evidence type="ECO:0000313" key="4">
    <source>
        <dbReference type="Proteomes" id="UP000230842"/>
    </source>
</evidence>
<dbReference type="AlphaFoldDB" id="A0A2M9BEH4"/>
<name>A0A2M9BEH4_9ACTN</name>
<dbReference type="OrthoDB" id="7470921at2"/>
<evidence type="ECO:0000259" key="2">
    <source>
        <dbReference type="Pfam" id="PF12172"/>
    </source>
</evidence>
<comment type="caution">
    <text evidence="3">The sequence shown here is derived from an EMBL/GenBank/DDBJ whole genome shotgun (WGS) entry which is preliminary data.</text>
</comment>
<gene>
    <name evidence="3" type="ORF">CLV56_0548</name>
</gene>
<dbReference type="Pfam" id="PF12172">
    <property type="entry name" value="zf-ChsH2"/>
    <property type="match status" value="1"/>
</dbReference>
<protein>
    <recommendedName>
        <fullName evidence="5">OB-fold protein</fullName>
    </recommendedName>
</protein>
<evidence type="ECO:0000313" key="3">
    <source>
        <dbReference type="EMBL" id="PJJ56342.1"/>
    </source>
</evidence>
<dbReference type="InterPro" id="IPR052513">
    <property type="entry name" value="Thioester_dehydratase-like"/>
</dbReference>
<evidence type="ECO:0000259" key="1">
    <source>
        <dbReference type="Pfam" id="PF01796"/>
    </source>
</evidence>
<proteinExistence type="predicted"/>
<dbReference type="RefSeq" id="WP_100414348.1">
    <property type="nucleotide sequence ID" value="NZ_PGEZ01000001.1"/>
</dbReference>
<dbReference type="InterPro" id="IPR002878">
    <property type="entry name" value="ChsH2_C"/>
</dbReference>
<accession>A0A2M9BEH4</accession>